<name>A0AA39M9X8_9BILA</name>
<gene>
    <name evidence="2" type="ORF">QR680_009469</name>
</gene>
<keyword evidence="3" id="KW-1185">Reference proteome</keyword>
<dbReference type="EMBL" id="JAUCMV010000001">
    <property type="protein sequence ID" value="KAK0425944.1"/>
    <property type="molecule type" value="Genomic_DNA"/>
</dbReference>
<evidence type="ECO:0000313" key="2">
    <source>
        <dbReference type="EMBL" id="KAK0425944.1"/>
    </source>
</evidence>
<dbReference type="AlphaFoldDB" id="A0AA39M9X8"/>
<protein>
    <submittedName>
        <fullName evidence="2">Uncharacterized protein</fullName>
    </submittedName>
</protein>
<feature type="transmembrane region" description="Helical" evidence="1">
    <location>
        <begin position="6"/>
        <end position="25"/>
    </location>
</feature>
<comment type="caution">
    <text evidence="2">The sequence shown here is derived from an EMBL/GenBank/DDBJ whole genome shotgun (WGS) entry which is preliminary data.</text>
</comment>
<reference evidence="2" key="1">
    <citation type="submission" date="2023-06" db="EMBL/GenBank/DDBJ databases">
        <title>Genomic analysis of the entomopathogenic nematode Steinernema hermaphroditum.</title>
        <authorList>
            <person name="Schwarz E.M."/>
            <person name="Heppert J.K."/>
            <person name="Baniya A."/>
            <person name="Schwartz H.T."/>
            <person name="Tan C.-H."/>
            <person name="Antoshechkin I."/>
            <person name="Sternberg P.W."/>
            <person name="Goodrich-Blair H."/>
            <person name="Dillman A.R."/>
        </authorList>
    </citation>
    <scope>NUCLEOTIDE SEQUENCE</scope>
    <source>
        <strain evidence="2">PS9179</strain>
        <tissue evidence="2">Whole animal</tissue>
    </source>
</reference>
<sequence length="127" mass="13816">MVAGIVVTICIVLTLLCLFVCFRSYRWYQSQLLLQRQPPPEFPTMSVAYSTPTGAVSTFPTVPSPNVGAPFKITVNEPPPPYPGLVDSSVLPSYDQLPGTANSPTVSFRGAGFCRNPDPQHVLPQKH</sequence>
<keyword evidence="1" id="KW-0812">Transmembrane</keyword>
<keyword evidence="1" id="KW-1133">Transmembrane helix</keyword>
<keyword evidence="1" id="KW-0472">Membrane</keyword>
<dbReference type="Proteomes" id="UP001175271">
    <property type="component" value="Unassembled WGS sequence"/>
</dbReference>
<accession>A0AA39M9X8</accession>
<proteinExistence type="predicted"/>
<evidence type="ECO:0000256" key="1">
    <source>
        <dbReference type="SAM" id="Phobius"/>
    </source>
</evidence>
<evidence type="ECO:0000313" key="3">
    <source>
        <dbReference type="Proteomes" id="UP001175271"/>
    </source>
</evidence>
<organism evidence="2 3">
    <name type="scientific">Steinernema hermaphroditum</name>
    <dbReference type="NCBI Taxonomy" id="289476"/>
    <lineage>
        <taxon>Eukaryota</taxon>
        <taxon>Metazoa</taxon>
        <taxon>Ecdysozoa</taxon>
        <taxon>Nematoda</taxon>
        <taxon>Chromadorea</taxon>
        <taxon>Rhabditida</taxon>
        <taxon>Tylenchina</taxon>
        <taxon>Panagrolaimomorpha</taxon>
        <taxon>Strongyloidoidea</taxon>
        <taxon>Steinernematidae</taxon>
        <taxon>Steinernema</taxon>
    </lineage>
</organism>